<feature type="chain" id="PRO_5038474121" description="beta-N-acetylhexosaminidase" evidence="7">
    <location>
        <begin position="37"/>
        <end position="549"/>
    </location>
</feature>
<dbReference type="CDD" id="cd06563">
    <property type="entry name" value="GH20_chitobiase-like"/>
    <property type="match status" value="1"/>
</dbReference>
<feature type="domain" description="Beta-hexosaminidase bacterial type N-terminal" evidence="9">
    <location>
        <begin position="42"/>
        <end position="165"/>
    </location>
</feature>
<proteinExistence type="inferred from homology"/>
<evidence type="ECO:0000259" key="9">
    <source>
        <dbReference type="Pfam" id="PF02838"/>
    </source>
</evidence>
<dbReference type="Gene3D" id="3.30.379.10">
    <property type="entry name" value="Chitobiase/beta-hexosaminidase domain 2-like"/>
    <property type="match status" value="1"/>
</dbReference>
<dbReference type="GO" id="GO:0030203">
    <property type="term" value="P:glycosaminoglycan metabolic process"/>
    <property type="evidence" value="ECO:0007669"/>
    <property type="project" value="TreeGrafter"/>
</dbReference>
<dbReference type="Pfam" id="PF02838">
    <property type="entry name" value="Glyco_hydro_20b"/>
    <property type="match status" value="1"/>
</dbReference>
<evidence type="ECO:0000256" key="2">
    <source>
        <dbReference type="ARBA" id="ARBA00006285"/>
    </source>
</evidence>
<comment type="catalytic activity">
    <reaction evidence="1">
        <text>Hydrolysis of terminal non-reducing N-acetyl-D-hexosamine residues in N-acetyl-beta-D-hexosaminides.</text>
        <dbReference type="EC" id="3.2.1.52"/>
    </reaction>
</comment>
<dbReference type="EMBL" id="JADIMI010000036">
    <property type="protein sequence ID" value="MBO8452031.1"/>
    <property type="molecule type" value="Genomic_DNA"/>
</dbReference>
<evidence type="ECO:0000256" key="1">
    <source>
        <dbReference type="ARBA" id="ARBA00001231"/>
    </source>
</evidence>
<dbReference type="GO" id="GO:0016020">
    <property type="term" value="C:membrane"/>
    <property type="evidence" value="ECO:0007669"/>
    <property type="project" value="TreeGrafter"/>
</dbReference>
<keyword evidence="4" id="KW-0378">Hydrolase</keyword>
<dbReference type="InterPro" id="IPR029018">
    <property type="entry name" value="Hex-like_dom2"/>
</dbReference>
<evidence type="ECO:0000256" key="3">
    <source>
        <dbReference type="ARBA" id="ARBA00012663"/>
    </source>
</evidence>
<dbReference type="PANTHER" id="PTHR22600:SF57">
    <property type="entry name" value="BETA-N-ACETYLHEXOSAMINIDASE"/>
    <property type="match status" value="1"/>
</dbReference>
<reference evidence="10" key="2">
    <citation type="journal article" date="2021" name="PeerJ">
        <title>Extensive microbial diversity within the chicken gut microbiome revealed by metagenomics and culture.</title>
        <authorList>
            <person name="Gilroy R."/>
            <person name="Ravi A."/>
            <person name="Getino M."/>
            <person name="Pursley I."/>
            <person name="Horton D.L."/>
            <person name="Alikhan N.F."/>
            <person name="Baker D."/>
            <person name="Gharbi K."/>
            <person name="Hall N."/>
            <person name="Watson M."/>
            <person name="Adriaenssens E.M."/>
            <person name="Foster-Nyarko E."/>
            <person name="Jarju S."/>
            <person name="Secka A."/>
            <person name="Antonio M."/>
            <person name="Oren A."/>
            <person name="Chaudhuri R.R."/>
            <person name="La Ragione R."/>
            <person name="Hildebrand F."/>
            <person name="Pallen M.J."/>
        </authorList>
    </citation>
    <scope>NUCLEOTIDE SEQUENCE</scope>
    <source>
        <strain evidence="10">B1-20833</strain>
    </source>
</reference>
<dbReference type="Gene3D" id="3.20.20.80">
    <property type="entry name" value="Glycosidases"/>
    <property type="match status" value="1"/>
</dbReference>
<evidence type="ECO:0000256" key="6">
    <source>
        <dbReference type="PIRSR" id="PIRSR625705-1"/>
    </source>
</evidence>
<organism evidence="10 11">
    <name type="scientific">Candidatus Cryptobacteroides intestinavium</name>
    <dbReference type="NCBI Taxonomy" id="2840766"/>
    <lineage>
        <taxon>Bacteria</taxon>
        <taxon>Pseudomonadati</taxon>
        <taxon>Bacteroidota</taxon>
        <taxon>Bacteroidia</taxon>
        <taxon>Bacteroidales</taxon>
        <taxon>Candidatus Cryptobacteroides</taxon>
    </lineage>
</organism>
<keyword evidence="5" id="KW-0326">Glycosidase</keyword>
<evidence type="ECO:0000256" key="5">
    <source>
        <dbReference type="ARBA" id="ARBA00023295"/>
    </source>
</evidence>
<evidence type="ECO:0000313" key="10">
    <source>
        <dbReference type="EMBL" id="MBO8452031.1"/>
    </source>
</evidence>
<dbReference type="InterPro" id="IPR015883">
    <property type="entry name" value="Glyco_hydro_20_cat"/>
</dbReference>
<dbReference type="GO" id="GO:0005975">
    <property type="term" value="P:carbohydrate metabolic process"/>
    <property type="evidence" value="ECO:0007669"/>
    <property type="project" value="InterPro"/>
</dbReference>
<dbReference type="InterPro" id="IPR025705">
    <property type="entry name" value="Beta_hexosaminidase_sua/sub"/>
</dbReference>
<dbReference type="Proteomes" id="UP000823661">
    <property type="component" value="Unassembled WGS sequence"/>
</dbReference>
<dbReference type="Pfam" id="PF00728">
    <property type="entry name" value="Glyco_hydro_20"/>
    <property type="match status" value="1"/>
</dbReference>
<dbReference type="SUPFAM" id="SSF55545">
    <property type="entry name" value="beta-N-acetylhexosaminidase-like domain"/>
    <property type="match status" value="1"/>
</dbReference>
<feature type="domain" description="Glycoside hydrolase family 20 catalytic" evidence="8">
    <location>
        <begin position="168"/>
        <end position="515"/>
    </location>
</feature>
<dbReference type="PRINTS" id="PR00738">
    <property type="entry name" value="GLHYDRLASE20"/>
</dbReference>
<protein>
    <recommendedName>
        <fullName evidence="3">beta-N-acetylhexosaminidase</fullName>
        <ecNumber evidence="3">3.2.1.52</ecNumber>
    </recommendedName>
</protein>
<gene>
    <name evidence="10" type="ORF">IAC06_03995</name>
</gene>
<comment type="caution">
    <text evidence="10">The sequence shown here is derived from an EMBL/GenBank/DDBJ whole genome shotgun (WGS) entry which is preliminary data.</text>
</comment>
<comment type="similarity">
    <text evidence="2">Belongs to the glycosyl hydrolase 20 family.</text>
</comment>
<dbReference type="SUPFAM" id="SSF51445">
    <property type="entry name" value="(Trans)glycosidases"/>
    <property type="match status" value="1"/>
</dbReference>
<evidence type="ECO:0000256" key="7">
    <source>
        <dbReference type="SAM" id="SignalP"/>
    </source>
</evidence>
<name>A0A9D9EPU6_9BACT</name>
<keyword evidence="7" id="KW-0732">Signal</keyword>
<dbReference type="InterPro" id="IPR015882">
    <property type="entry name" value="HEX_bac_N"/>
</dbReference>
<reference evidence="10" key="1">
    <citation type="submission" date="2020-10" db="EMBL/GenBank/DDBJ databases">
        <authorList>
            <person name="Gilroy R."/>
        </authorList>
    </citation>
    <scope>NUCLEOTIDE SEQUENCE</scope>
    <source>
        <strain evidence="10">B1-20833</strain>
    </source>
</reference>
<dbReference type="PROSITE" id="PS51257">
    <property type="entry name" value="PROKAR_LIPOPROTEIN"/>
    <property type="match status" value="1"/>
</dbReference>
<feature type="active site" description="Proton donor" evidence="6">
    <location>
        <position position="343"/>
    </location>
</feature>
<evidence type="ECO:0000313" key="11">
    <source>
        <dbReference type="Proteomes" id="UP000823661"/>
    </source>
</evidence>
<evidence type="ECO:0000256" key="4">
    <source>
        <dbReference type="ARBA" id="ARBA00022801"/>
    </source>
</evidence>
<evidence type="ECO:0000259" key="8">
    <source>
        <dbReference type="Pfam" id="PF00728"/>
    </source>
</evidence>
<dbReference type="AlphaFoldDB" id="A0A9D9EPU6"/>
<dbReference type="EC" id="3.2.1.52" evidence="3"/>
<dbReference type="InterPro" id="IPR017853">
    <property type="entry name" value="GH"/>
</dbReference>
<feature type="signal peptide" evidence="7">
    <location>
        <begin position="1"/>
        <end position="36"/>
    </location>
</feature>
<dbReference type="PANTHER" id="PTHR22600">
    <property type="entry name" value="BETA-HEXOSAMINIDASE"/>
    <property type="match status" value="1"/>
</dbReference>
<accession>A0A9D9EPU6</accession>
<dbReference type="GO" id="GO:0004563">
    <property type="term" value="F:beta-N-acetylhexosaminidase activity"/>
    <property type="evidence" value="ECO:0007669"/>
    <property type="project" value="UniProtKB-EC"/>
</dbReference>
<sequence length="549" mass="61581">MSILSRQIRLDMAAAAAGTAISLSSALLLGCSAGTAADSAEYMVIPQPNEITYMAGSTVIPDKVAIAFPEEFASEAAMLGRYLSEDFNVRPVLRRDRSSGRILLKKDPALGSIPGQYRISADGKIEISSATAEGIFYGIQSLRQMITRDTVSAVLAVRNGEINDHPAFQWRAFMLDDARNFRGMESVKMFLDEMARLKMNVFHWHLTDDQGWRIEIPEYPLLTEVGSRRDSTHIGGWNSHEYDPNPQEGFYTQDQIREVLEYADARHITVMPEIEMPGHSSAAIAAYPWLGTIGKPFRTPCRFGYAADLFDVSRPEVVAFLCDILDEIMALFPGPVIHIGGDEVSFNMWENAPTVRKYMAEHNIGSLSEFQLDFTDRISAYIASKGRRMMGWSDIGLNPDENAAGVTDTGDGLAEGSIIQFWKGDLSQITDVAERGYDVVNSYHMCTYLDYNYEWIPLKNAYDFSPIPDSLPENLHGKIIGFGCQLWTEWIMTDEKMCRQAFPRIAALAEAGWTDTANKDYGRFRDTKLPRLLEIWDAEGIVYHNPYTD</sequence>